<protein>
    <submittedName>
        <fullName evidence="1">Uncharacterized protein</fullName>
    </submittedName>
</protein>
<accession>A0A3P7A8H3</accession>
<dbReference type="OrthoDB" id="9625679at2759"/>
<proteinExistence type="predicted"/>
<reference evidence="1 2" key="1">
    <citation type="submission" date="2018-11" db="EMBL/GenBank/DDBJ databases">
        <authorList>
            <consortium name="Pathogen Informatics"/>
        </authorList>
    </citation>
    <scope>NUCLEOTIDE SEQUENCE [LARGE SCALE GENOMIC DNA]</scope>
</reference>
<dbReference type="Gene3D" id="1.20.58.60">
    <property type="match status" value="1"/>
</dbReference>
<dbReference type="EMBL" id="UYSG01012841">
    <property type="protein sequence ID" value="VDL65056.1"/>
    <property type="molecule type" value="Genomic_DNA"/>
</dbReference>
<organism evidence="1 2">
    <name type="scientific">Hymenolepis diminuta</name>
    <name type="common">Rat tapeworm</name>
    <dbReference type="NCBI Taxonomy" id="6216"/>
    <lineage>
        <taxon>Eukaryota</taxon>
        <taxon>Metazoa</taxon>
        <taxon>Spiralia</taxon>
        <taxon>Lophotrochozoa</taxon>
        <taxon>Platyhelminthes</taxon>
        <taxon>Cestoda</taxon>
        <taxon>Eucestoda</taxon>
        <taxon>Cyclophyllidea</taxon>
        <taxon>Hymenolepididae</taxon>
        <taxon>Hymenolepis</taxon>
    </lineage>
</organism>
<evidence type="ECO:0000313" key="1">
    <source>
        <dbReference type="EMBL" id="VDL65056.1"/>
    </source>
</evidence>
<name>A0A3P7A8H3_HYMDI</name>
<dbReference type="AlphaFoldDB" id="A0A3P7A8H3"/>
<evidence type="ECO:0000313" key="2">
    <source>
        <dbReference type="Proteomes" id="UP000274504"/>
    </source>
</evidence>
<sequence>MEETLFTINLLTKELHAKAYAPTDPQLKLAAISSAWQTLEHTEHDYEEAVRNAYLQ</sequence>
<gene>
    <name evidence="1" type="ORF">HDID_LOCUS11192</name>
</gene>
<dbReference type="Proteomes" id="UP000274504">
    <property type="component" value="Unassembled WGS sequence"/>
</dbReference>